<keyword evidence="6" id="KW-0698">rRNA processing</keyword>
<sequence length="234" mass="26433">MGQSKFHTQGHRGRTTTGSGTGQAKKRTRAIKRLFQKDGGSLPQNVRAELERELIGLSSTIRDHELHKTRSQMISKYHMVRFFDLVFPRAVERRKAERLVKRIRTYLREASDPNQVESLEADLHVAQVDVHYTKYHPHLKPYVSLYSKAGSINGSKGLPHTPDESSAILALRSERPLVWKEVEEAVVQGEDALVRLRERQRDESEKTKPAKQPALGKGTAGQAADEGPDGFFDE</sequence>
<dbReference type="InterPro" id="IPR019310">
    <property type="entry name" value="Efg1"/>
</dbReference>
<reference evidence="10" key="1">
    <citation type="submission" date="2022-07" db="EMBL/GenBank/DDBJ databases">
        <title>Draft genome sequence of Zalerion maritima ATCC 34329, a (micro)plastics degrading marine fungus.</title>
        <authorList>
            <person name="Paco A."/>
            <person name="Goncalves M.F.M."/>
            <person name="Rocha-Santos T.A.P."/>
            <person name="Alves A."/>
        </authorList>
    </citation>
    <scope>NUCLEOTIDE SEQUENCE</scope>
    <source>
        <strain evidence="10">ATCC 34329</strain>
    </source>
</reference>
<feature type="region of interest" description="Disordered" evidence="9">
    <location>
        <begin position="1"/>
        <end position="27"/>
    </location>
</feature>
<evidence type="ECO:0000256" key="8">
    <source>
        <dbReference type="ARBA" id="ARBA00023242"/>
    </source>
</evidence>
<dbReference type="EMBL" id="JAKWBI020000049">
    <property type="protein sequence ID" value="KAJ2904589.1"/>
    <property type="molecule type" value="Genomic_DNA"/>
</dbReference>
<dbReference type="Proteomes" id="UP001201980">
    <property type="component" value="Unassembled WGS sequence"/>
</dbReference>
<evidence type="ECO:0000256" key="9">
    <source>
        <dbReference type="SAM" id="MobiDB-lite"/>
    </source>
</evidence>
<accession>A0AAD5WU47</accession>
<dbReference type="PANTHER" id="PTHR33911:SF1">
    <property type="entry name" value="RRNA-PROCESSING PROTEIN EFG1"/>
    <property type="match status" value="1"/>
</dbReference>
<dbReference type="AlphaFoldDB" id="A0AAD5WU47"/>
<evidence type="ECO:0000256" key="5">
    <source>
        <dbReference type="ARBA" id="ARBA00019827"/>
    </source>
</evidence>
<feature type="region of interest" description="Disordered" evidence="9">
    <location>
        <begin position="197"/>
        <end position="234"/>
    </location>
</feature>
<name>A0AAD5WU47_9PEZI</name>
<keyword evidence="7" id="KW-0175">Coiled coil</keyword>
<evidence type="ECO:0000256" key="6">
    <source>
        <dbReference type="ARBA" id="ARBA00022552"/>
    </source>
</evidence>
<feature type="compositionally biased region" description="Basic and acidic residues" evidence="9">
    <location>
        <begin position="197"/>
        <end position="208"/>
    </location>
</feature>
<dbReference type="InterPro" id="IPR050786">
    <property type="entry name" value="EFG1_rRNA-proc"/>
</dbReference>
<evidence type="ECO:0000256" key="7">
    <source>
        <dbReference type="ARBA" id="ARBA00023054"/>
    </source>
</evidence>
<dbReference type="GO" id="GO:0030688">
    <property type="term" value="C:preribosome, small subunit precursor"/>
    <property type="evidence" value="ECO:0007669"/>
    <property type="project" value="TreeGrafter"/>
</dbReference>
<comment type="function">
    <text evidence="1">Involved in rRNA processing.</text>
</comment>
<comment type="similarity">
    <text evidence="3">Belongs to the EFG1 family.</text>
</comment>
<evidence type="ECO:0000256" key="4">
    <source>
        <dbReference type="ARBA" id="ARBA00018689"/>
    </source>
</evidence>
<evidence type="ECO:0000256" key="2">
    <source>
        <dbReference type="ARBA" id="ARBA00004604"/>
    </source>
</evidence>
<evidence type="ECO:0000313" key="10">
    <source>
        <dbReference type="EMBL" id="KAJ2904589.1"/>
    </source>
</evidence>
<evidence type="ECO:0000313" key="11">
    <source>
        <dbReference type="Proteomes" id="UP001201980"/>
    </source>
</evidence>
<dbReference type="Pfam" id="PF10153">
    <property type="entry name" value="Efg1"/>
    <property type="match status" value="1"/>
</dbReference>
<dbReference type="PANTHER" id="PTHR33911">
    <property type="entry name" value="RRNA-PROCESSING PROTEIN EFG1"/>
    <property type="match status" value="1"/>
</dbReference>
<gene>
    <name evidence="10" type="ORF">MKZ38_007568</name>
</gene>
<evidence type="ECO:0000256" key="3">
    <source>
        <dbReference type="ARBA" id="ARBA00006916"/>
    </source>
</evidence>
<comment type="caution">
    <text evidence="10">The sequence shown here is derived from an EMBL/GenBank/DDBJ whole genome shotgun (WGS) entry which is preliminary data.</text>
</comment>
<keyword evidence="11" id="KW-1185">Reference proteome</keyword>
<dbReference type="GO" id="GO:0005730">
    <property type="term" value="C:nucleolus"/>
    <property type="evidence" value="ECO:0007669"/>
    <property type="project" value="UniProtKB-SubCell"/>
</dbReference>
<proteinExistence type="inferred from homology"/>
<evidence type="ECO:0000256" key="1">
    <source>
        <dbReference type="ARBA" id="ARBA00002773"/>
    </source>
</evidence>
<protein>
    <recommendedName>
        <fullName evidence="4">rRNA-processing protein EFG1</fullName>
    </recommendedName>
    <alternativeName>
        <fullName evidence="5">rRNA-processing protein efg1</fullName>
    </alternativeName>
</protein>
<comment type="subcellular location">
    <subcellularLocation>
        <location evidence="2">Nucleus</location>
        <location evidence="2">Nucleolus</location>
    </subcellularLocation>
</comment>
<organism evidence="10 11">
    <name type="scientific">Zalerion maritima</name>
    <dbReference type="NCBI Taxonomy" id="339359"/>
    <lineage>
        <taxon>Eukaryota</taxon>
        <taxon>Fungi</taxon>
        <taxon>Dikarya</taxon>
        <taxon>Ascomycota</taxon>
        <taxon>Pezizomycotina</taxon>
        <taxon>Sordariomycetes</taxon>
        <taxon>Lulworthiomycetidae</taxon>
        <taxon>Lulworthiales</taxon>
        <taxon>Lulworthiaceae</taxon>
        <taxon>Zalerion</taxon>
    </lineage>
</organism>
<keyword evidence="8" id="KW-0539">Nucleus</keyword>
<dbReference type="GO" id="GO:0000462">
    <property type="term" value="P:maturation of SSU-rRNA from tricistronic rRNA transcript (SSU-rRNA, 5.8S rRNA, LSU-rRNA)"/>
    <property type="evidence" value="ECO:0007669"/>
    <property type="project" value="TreeGrafter"/>
</dbReference>